<dbReference type="InterPro" id="IPR037069">
    <property type="entry name" value="AcylCoA_DH/ox_N_sf"/>
</dbReference>
<organism evidence="3 4">
    <name type="scientific">Cohnella terricola</name>
    <dbReference type="NCBI Taxonomy" id="1289167"/>
    <lineage>
        <taxon>Bacteria</taxon>
        <taxon>Bacillati</taxon>
        <taxon>Bacillota</taxon>
        <taxon>Bacilli</taxon>
        <taxon>Bacillales</taxon>
        <taxon>Paenibacillaceae</taxon>
        <taxon>Cohnella</taxon>
    </lineage>
</organism>
<reference evidence="3 4" key="1">
    <citation type="submission" date="2019-07" db="EMBL/GenBank/DDBJ databases">
        <authorList>
            <person name="Kim J."/>
        </authorList>
    </citation>
    <scope>NUCLEOTIDE SEQUENCE [LARGE SCALE GENOMIC DNA]</scope>
    <source>
        <strain evidence="3 4">G13</strain>
    </source>
</reference>
<dbReference type="InterPro" id="IPR046373">
    <property type="entry name" value="Acyl-CoA_Oxase/DH_mid-dom_sf"/>
</dbReference>
<dbReference type="GO" id="GO:0008470">
    <property type="term" value="F:3-methylbutanoyl-CoA dehydrogenase activity"/>
    <property type="evidence" value="ECO:0007669"/>
    <property type="project" value="TreeGrafter"/>
</dbReference>
<dbReference type="PANTHER" id="PTHR43884">
    <property type="entry name" value="ACYL-COA DEHYDROGENASE"/>
    <property type="match status" value="1"/>
</dbReference>
<protein>
    <submittedName>
        <fullName evidence="3">Acyl-CoA dehydrogenase</fullName>
    </submittedName>
</protein>
<dbReference type="GO" id="GO:0050660">
    <property type="term" value="F:flavin adenine dinucleotide binding"/>
    <property type="evidence" value="ECO:0007669"/>
    <property type="project" value="InterPro"/>
</dbReference>
<proteinExistence type="predicted"/>
<dbReference type="RefSeq" id="WP_144700593.1">
    <property type="nucleotide sequence ID" value="NZ_VNJJ01000004.1"/>
</dbReference>
<accession>A0A559JN89</accession>
<dbReference type="Proteomes" id="UP000316330">
    <property type="component" value="Unassembled WGS sequence"/>
</dbReference>
<gene>
    <name evidence="3" type="ORF">FPZ45_09455</name>
</gene>
<keyword evidence="1" id="KW-0560">Oxidoreductase</keyword>
<dbReference type="Gene3D" id="1.10.540.10">
    <property type="entry name" value="Acyl-CoA dehydrogenase/oxidase, N-terminal domain"/>
    <property type="match status" value="1"/>
</dbReference>
<dbReference type="OrthoDB" id="1170793at2"/>
<dbReference type="Pfam" id="PF08028">
    <property type="entry name" value="Acyl-CoA_dh_2"/>
    <property type="match status" value="1"/>
</dbReference>
<name>A0A559JN89_9BACL</name>
<dbReference type="SUPFAM" id="SSF56645">
    <property type="entry name" value="Acyl-CoA dehydrogenase NM domain-like"/>
    <property type="match status" value="1"/>
</dbReference>
<dbReference type="PANTHER" id="PTHR43884:SF12">
    <property type="entry name" value="ISOVALERYL-COA DEHYDROGENASE, MITOCHONDRIAL-RELATED"/>
    <property type="match status" value="1"/>
</dbReference>
<evidence type="ECO:0000256" key="1">
    <source>
        <dbReference type="ARBA" id="ARBA00023002"/>
    </source>
</evidence>
<dbReference type="InterPro" id="IPR036250">
    <property type="entry name" value="AcylCo_DH-like_C"/>
</dbReference>
<evidence type="ECO:0000313" key="3">
    <source>
        <dbReference type="EMBL" id="TVY01355.1"/>
    </source>
</evidence>
<comment type="caution">
    <text evidence="3">The sequence shown here is derived from an EMBL/GenBank/DDBJ whole genome shotgun (WGS) entry which is preliminary data.</text>
</comment>
<dbReference type="PIRSF" id="PIRSF016578">
    <property type="entry name" value="HsaA"/>
    <property type="match status" value="1"/>
</dbReference>
<dbReference type="InterPro" id="IPR013107">
    <property type="entry name" value="Acyl-CoA_DH_C"/>
</dbReference>
<sequence length="357" mass="39612">MSISIPETIKQQVRDNASINDGRLTPELLAYIYETKLFKLFVPEELNGLGMPLPEALRVFEQASGIDGSFGWLVTIGSGGGFFSATLPPSQAKELFGVANAVVAGSGQVSGTARRTEGGYVVNGRWKYCSGSTFASLFTANCRIEGGEPGAGEEIRSFAFLPEQVSVIHDWNAFGLKGTDSHTIEVKDAFVPADRTFSIMSEPNYNDPIFRYPFMPFAQTSFAAVSLGICRHFIEEAQAFAESKRREWETTRPGRTDILQRVIGEQARLLEADAEIFYGTVERTWETFKGKGEMGEAEQADVQNVCRTLARNTLVYTNMIFLLLGMTALMEDHPLNRTWRDLHTVTQHSALVPWPEQ</sequence>
<feature type="domain" description="Acyl-CoA dehydrogenase C-terminal" evidence="2">
    <location>
        <begin position="221"/>
        <end position="351"/>
    </location>
</feature>
<dbReference type="Gene3D" id="1.20.140.10">
    <property type="entry name" value="Butyryl-CoA Dehydrogenase, subunit A, domain 3"/>
    <property type="match status" value="1"/>
</dbReference>
<dbReference type="SUPFAM" id="SSF47203">
    <property type="entry name" value="Acyl-CoA dehydrogenase C-terminal domain-like"/>
    <property type="match status" value="1"/>
</dbReference>
<dbReference type="InterPro" id="IPR009100">
    <property type="entry name" value="AcylCoA_DH/oxidase_NM_dom_sf"/>
</dbReference>
<dbReference type="EMBL" id="VNJJ01000004">
    <property type="protein sequence ID" value="TVY01355.1"/>
    <property type="molecule type" value="Genomic_DNA"/>
</dbReference>
<dbReference type="Gene3D" id="2.40.110.10">
    <property type="entry name" value="Butyryl-CoA Dehydrogenase, subunit A, domain 2"/>
    <property type="match status" value="1"/>
</dbReference>
<dbReference type="AlphaFoldDB" id="A0A559JN89"/>
<evidence type="ECO:0000313" key="4">
    <source>
        <dbReference type="Proteomes" id="UP000316330"/>
    </source>
</evidence>
<evidence type="ECO:0000259" key="2">
    <source>
        <dbReference type="Pfam" id="PF08028"/>
    </source>
</evidence>
<keyword evidence="4" id="KW-1185">Reference proteome</keyword>
<dbReference type="GO" id="GO:0006552">
    <property type="term" value="P:L-leucine catabolic process"/>
    <property type="evidence" value="ECO:0007669"/>
    <property type="project" value="TreeGrafter"/>
</dbReference>